<name>A0A1Q4VE03_9ACTN</name>
<evidence type="ECO:0000313" key="2">
    <source>
        <dbReference type="Proteomes" id="UP000186455"/>
    </source>
</evidence>
<keyword evidence="2" id="KW-1185">Reference proteome</keyword>
<sequence>MGVRRLSCGAGASAASRYISAVLLYLTDCMAVDKGLRGLAQRYYVKALEPTSAAGEHLIFLPGNEPGIDLQVRQFKTTLSP</sequence>
<protein>
    <submittedName>
        <fullName evidence="1">Uncharacterized protein</fullName>
    </submittedName>
</protein>
<gene>
    <name evidence="1" type="ORF">AB852_05230</name>
</gene>
<reference evidence="1 2" key="1">
    <citation type="submission" date="2015-06" db="EMBL/GenBank/DDBJ databases">
        <title>Cloning and characterization of the uncialamcin biosynthetic gene cluster.</title>
        <authorList>
            <person name="Yan X."/>
            <person name="Huang T."/>
            <person name="Ge H."/>
            <person name="Shen B."/>
        </authorList>
    </citation>
    <scope>NUCLEOTIDE SEQUENCE [LARGE SCALE GENOMIC DNA]</scope>
    <source>
        <strain evidence="1 2">DCA2648</strain>
    </source>
</reference>
<dbReference type="STRING" id="1048205.AB852_05230"/>
<dbReference type="EMBL" id="LFBV01000001">
    <property type="protein sequence ID" value="OKH96067.1"/>
    <property type="molecule type" value="Genomic_DNA"/>
</dbReference>
<dbReference type="AlphaFoldDB" id="A0A1Q4VE03"/>
<accession>A0A1Q4VE03</accession>
<dbReference type="Proteomes" id="UP000186455">
    <property type="component" value="Unassembled WGS sequence"/>
</dbReference>
<comment type="caution">
    <text evidence="1">The sequence shown here is derived from an EMBL/GenBank/DDBJ whole genome shotgun (WGS) entry which is preliminary data.</text>
</comment>
<proteinExistence type="predicted"/>
<organism evidence="1 2">
    <name type="scientific">Streptomyces uncialis</name>
    <dbReference type="NCBI Taxonomy" id="1048205"/>
    <lineage>
        <taxon>Bacteria</taxon>
        <taxon>Bacillati</taxon>
        <taxon>Actinomycetota</taxon>
        <taxon>Actinomycetes</taxon>
        <taxon>Kitasatosporales</taxon>
        <taxon>Streptomycetaceae</taxon>
        <taxon>Streptomyces</taxon>
    </lineage>
</organism>
<evidence type="ECO:0000313" key="1">
    <source>
        <dbReference type="EMBL" id="OKH96067.1"/>
    </source>
</evidence>